<dbReference type="EMBL" id="AL929603">
    <property type="protein sequence ID" value="CAJ16086.1"/>
    <property type="molecule type" value="Genomic_DNA"/>
</dbReference>
<dbReference type="GeneID" id="4357207"/>
<dbReference type="AlphaFoldDB" id="Q4GZ87"/>
<gene>
    <name evidence="2" type="ORF">TB927.1.1320</name>
</gene>
<keyword evidence="1" id="KW-0732">Signal</keyword>
<feature type="signal peptide" evidence="1">
    <location>
        <begin position="1"/>
        <end position="16"/>
    </location>
</feature>
<evidence type="ECO:0000313" key="3">
    <source>
        <dbReference type="Proteomes" id="UP000008524"/>
    </source>
</evidence>
<keyword evidence="3" id="KW-1185">Reference proteome</keyword>
<dbReference type="Proteomes" id="UP000008524">
    <property type="component" value="Chromosome 1"/>
</dbReference>
<evidence type="ECO:0008006" key="4">
    <source>
        <dbReference type="Google" id="ProtNLM"/>
    </source>
</evidence>
<dbReference type="InParanoid" id="Q4GZ87"/>
<sequence>MCVCVCVFYIFSLCLGLYDGGAGVILNWRSEICLSFKVVFTGERNEEIQSRGEGKCGDIYVECVCLCAASLCICPQ</sequence>
<evidence type="ECO:0000313" key="2">
    <source>
        <dbReference type="EMBL" id="CAJ16086.1"/>
    </source>
</evidence>
<reference evidence="2 3" key="1">
    <citation type="journal article" date="2003" name="Nucleic Acids Res.">
        <title>The DNA sequence of chromosome I of an African trypanosome: gene content, chromosome organisation, recombination and polymorphism.</title>
        <authorList>
            <person name="Hall N."/>
            <person name="Berriman M."/>
            <person name="Lennard N.J."/>
            <person name="Harris B.R."/>
            <person name="Hertz-Fowler C."/>
            <person name="Bart-Delabesse E.N."/>
            <person name="Gerrare C.S."/>
            <person name="Atkin R.J."/>
            <person name="Barron A.J."/>
            <person name="Bowman S."/>
            <person name="Bray-Allen S.P."/>
            <person name="Bringaud F."/>
            <person name="Clark L.N."/>
            <person name="Corton C.H."/>
            <person name="Cronin A."/>
            <person name="Davies R."/>
            <person name="Doggett J."/>
            <person name="Fraser A."/>
            <person name="Gruter E."/>
            <person name="Hall S."/>
            <person name="Harper A.D."/>
            <person name="Kay M.P."/>
            <person name="Leech V."/>
            <person name="Mayes R."/>
            <person name="Price C."/>
            <person name="Quail M.A."/>
            <person name="Rabbinowitch E."/>
            <person name="Reitter C."/>
            <person name="Rutherford K."/>
            <person name="Sasse J."/>
            <person name="Sharp S."/>
            <person name="Shownkeen R."/>
            <person name="Macleod A."/>
            <person name="Taylor S."/>
            <person name="Tweedie A."/>
            <person name="Turner C.M.R."/>
            <person name="Tait A."/>
            <person name="Gull K."/>
            <person name="Barrell B."/>
            <person name="Melville S.E."/>
        </authorList>
    </citation>
    <scope>NUCLEOTIDE SEQUENCE [LARGE SCALE GENOMIC DNA]</scope>
    <source>
        <strain evidence="2 3">927/4 GUTat10.1</strain>
    </source>
</reference>
<proteinExistence type="predicted"/>
<dbReference type="KEGG" id="tbr:TB927.1.1320"/>
<name>Q4GZ87_TRYB2</name>
<accession>Q4GZ87</accession>
<protein>
    <recommendedName>
        <fullName evidence="4">Secreted protein</fullName>
    </recommendedName>
</protein>
<dbReference type="RefSeq" id="XP_001218834.1">
    <property type="nucleotide sequence ID" value="XM_001218833.1"/>
</dbReference>
<dbReference type="PaxDb" id="5691-CAJ16086"/>
<reference evidence="3" key="2">
    <citation type="journal article" date="2005" name="Science">
        <title>The genome of the African trypanosome Trypanosoma brucei.</title>
        <authorList>
            <person name="Berriman M."/>
            <person name="Ghedin E."/>
            <person name="Hertz-Fowler C."/>
            <person name="Blandin G."/>
            <person name="Renauld H."/>
            <person name="Bartholomeu D.C."/>
            <person name="Lennard N.J."/>
            <person name="Caler E."/>
            <person name="Hamlin N.E."/>
            <person name="Haas B."/>
            <person name="Bohme U."/>
            <person name="Hannick L."/>
            <person name="Aslett M.A."/>
            <person name="Shallom J."/>
            <person name="Marcello L."/>
            <person name="Hou L."/>
            <person name="Wickstead B."/>
            <person name="Alsmark U.C."/>
            <person name="Arrowsmith C."/>
            <person name="Atkin R.J."/>
            <person name="Barron A.J."/>
            <person name="Bringaud F."/>
            <person name="Brooks K."/>
            <person name="Carrington M."/>
            <person name="Cherevach I."/>
            <person name="Chillingworth T.J."/>
            <person name="Churcher C."/>
            <person name="Clark L.N."/>
            <person name="Corton C.H."/>
            <person name="Cronin A."/>
            <person name="Davies R.M."/>
            <person name="Doggett J."/>
            <person name="Djikeng A."/>
            <person name="Feldblyum T."/>
            <person name="Field M.C."/>
            <person name="Fraser A."/>
            <person name="Goodhead I."/>
            <person name="Hance Z."/>
            <person name="Harper D."/>
            <person name="Harris B.R."/>
            <person name="Hauser H."/>
            <person name="Hostetler J."/>
            <person name="Ivens A."/>
            <person name="Jagels K."/>
            <person name="Johnson D."/>
            <person name="Johnson J."/>
            <person name="Jones K."/>
            <person name="Kerhornou A.X."/>
            <person name="Koo H."/>
            <person name="Larke N."/>
            <person name="Landfear S."/>
            <person name="Larkin C."/>
            <person name="Leech V."/>
            <person name="Line A."/>
            <person name="Lord A."/>
            <person name="Macleod A."/>
            <person name="Mooney P.J."/>
            <person name="Moule S."/>
            <person name="Martin D.M."/>
            <person name="Morgan G.W."/>
            <person name="Mungall K."/>
            <person name="Norbertczak H."/>
            <person name="Ormond D."/>
            <person name="Pai G."/>
            <person name="Peacock C.S."/>
            <person name="Peterson J."/>
            <person name="Quail M.A."/>
            <person name="Rabbinowitsch E."/>
            <person name="Rajandream M.A."/>
            <person name="Reitter C."/>
            <person name="Salzberg S.L."/>
            <person name="Sanders M."/>
            <person name="Schobel S."/>
            <person name="Sharp S."/>
            <person name="Simmonds M."/>
            <person name="Simpson A.J."/>
            <person name="Tallon L."/>
            <person name="Turner C.M."/>
            <person name="Tait A."/>
            <person name="Tivey A.R."/>
            <person name="Van Aken S."/>
            <person name="Walker D."/>
            <person name="Wanless D."/>
            <person name="Wang S."/>
            <person name="White B."/>
            <person name="White O."/>
            <person name="Whitehead S."/>
            <person name="Woodward J."/>
            <person name="Wortman J."/>
            <person name="Adams M.D."/>
            <person name="Embley T.M."/>
            <person name="Gull K."/>
            <person name="Ullu E."/>
            <person name="Barry J.D."/>
            <person name="Fairlamb A.H."/>
            <person name="Opperdoes F."/>
            <person name="Barrell B.G."/>
            <person name="Donelson J.E."/>
            <person name="Hall N."/>
            <person name="Fraser C.M."/>
            <person name="Melville S.E."/>
            <person name="El-Sayed N.M."/>
        </authorList>
    </citation>
    <scope>NUCLEOTIDE SEQUENCE [LARGE SCALE GENOMIC DNA]</scope>
    <source>
        <strain evidence="3">927/4 GUTat10.1</strain>
    </source>
</reference>
<feature type="chain" id="PRO_5004239202" description="Secreted protein" evidence="1">
    <location>
        <begin position="17"/>
        <end position="76"/>
    </location>
</feature>
<evidence type="ECO:0000256" key="1">
    <source>
        <dbReference type="SAM" id="SignalP"/>
    </source>
</evidence>
<organism evidence="2 3">
    <name type="scientific">Trypanosoma brucei brucei (strain 927/4 GUTat10.1)</name>
    <dbReference type="NCBI Taxonomy" id="185431"/>
    <lineage>
        <taxon>Eukaryota</taxon>
        <taxon>Discoba</taxon>
        <taxon>Euglenozoa</taxon>
        <taxon>Kinetoplastea</taxon>
        <taxon>Metakinetoplastina</taxon>
        <taxon>Trypanosomatida</taxon>
        <taxon>Trypanosomatidae</taxon>
        <taxon>Trypanosoma</taxon>
    </lineage>
</organism>